<keyword evidence="8" id="KW-0812">Transmembrane</keyword>
<dbReference type="Proteomes" id="UP000807716">
    <property type="component" value="Unassembled WGS sequence"/>
</dbReference>
<accession>A0A9P6PXQ6</accession>
<keyword evidence="3" id="KW-0479">Metal-binding</keyword>
<sequence length="660" mass="73825">MFLHAARAVRAAAGHRLTILPPHSRPPRSSIYNIPGNAAHLQSFRTLTFRTNCPSPMQPRRFSPVKDTPILSTSPRLPFSTLTRPTWPAKAANKATAPRGAFRPGARGQSMLKTSGTCCGTNDALMRSSRPFHSSRPSQMPAPLLPVVFSILKTPMTAAVLRVLSRISLTLLPLSTRRSPRVILTLVMIPPICFGLVIAAGLEVAPNTGRWRFLFTSEETEFELVREELPALLATLRIVEDENDERLQLVRHILNNLLKHAIEADGTTLRSFNIEGENNKDAVLAQLAGDGEDGNASLLTKTYAYHSEQNAFVNTLSHHDQKKTKTKKTIKNIKSLNASQEEEDDTLQKKKEKKGILEVLDDPNLVFKDRPFQIYVTEDDEINACSVGPPRLIFVNSGLMEFVENDEDLLAAVIAHEVAHVIQRHTMETHGRETIMLFLADLMRSALWTVSIPLGPWFNSWIDQTTENLLHFTASGPLHQAIEVEADTVSLSLMAMAGYDPIHAVQFWEGMSEVERQTMEREDSVEVHKWTDWMYDHPPSAERARYLKEKVVVARELWERVLQLRDEPVARFRHGGAVVAPKSTLVDEDGDLIEDTADAVLGQLDEDIKDLEVRERQKGSHPRGGGWFSTVKSWFSSANSDRAPAQQAWQPATLVAQPKT</sequence>
<feature type="domain" description="Peptidase M48" evidence="9">
    <location>
        <begin position="364"/>
        <end position="549"/>
    </location>
</feature>
<proteinExistence type="predicted"/>
<evidence type="ECO:0000256" key="5">
    <source>
        <dbReference type="ARBA" id="ARBA00022833"/>
    </source>
</evidence>
<comment type="cofactor">
    <cofactor evidence="1">
        <name>Zn(2+)</name>
        <dbReference type="ChEBI" id="CHEBI:29105"/>
    </cofactor>
</comment>
<evidence type="ECO:0000256" key="2">
    <source>
        <dbReference type="ARBA" id="ARBA00022670"/>
    </source>
</evidence>
<gene>
    <name evidence="10" type="ORF">DFQ27_006923</name>
</gene>
<dbReference type="OrthoDB" id="7464992at2759"/>
<feature type="transmembrane region" description="Helical" evidence="8">
    <location>
        <begin position="182"/>
        <end position="202"/>
    </location>
</feature>
<keyword evidence="8" id="KW-0472">Membrane</keyword>
<keyword evidence="5" id="KW-0862">Zinc</keyword>
<dbReference type="GO" id="GO:0046872">
    <property type="term" value="F:metal ion binding"/>
    <property type="evidence" value="ECO:0007669"/>
    <property type="project" value="UniProtKB-KW"/>
</dbReference>
<dbReference type="Gene3D" id="3.30.2010.10">
    <property type="entry name" value="Metalloproteases ('zincins'), catalytic domain"/>
    <property type="match status" value="1"/>
</dbReference>
<evidence type="ECO:0000256" key="4">
    <source>
        <dbReference type="ARBA" id="ARBA00022801"/>
    </source>
</evidence>
<organism evidence="10 11">
    <name type="scientific">Actinomortierella ambigua</name>
    <dbReference type="NCBI Taxonomy" id="1343610"/>
    <lineage>
        <taxon>Eukaryota</taxon>
        <taxon>Fungi</taxon>
        <taxon>Fungi incertae sedis</taxon>
        <taxon>Mucoromycota</taxon>
        <taxon>Mortierellomycotina</taxon>
        <taxon>Mortierellomycetes</taxon>
        <taxon>Mortierellales</taxon>
        <taxon>Mortierellaceae</taxon>
        <taxon>Actinomortierella</taxon>
    </lineage>
</organism>
<keyword evidence="8" id="KW-1133">Transmembrane helix</keyword>
<evidence type="ECO:0000259" key="9">
    <source>
        <dbReference type="Pfam" id="PF01435"/>
    </source>
</evidence>
<keyword evidence="6" id="KW-0482">Metalloprotease</keyword>
<dbReference type="GO" id="GO:0006515">
    <property type="term" value="P:protein quality control for misfolded or incompletely synthesized proteins"/>
    <property type="evidence" value="ECO:0007669"/>
    <property type="project" value="TreeGrafter"/>
</dbReference>
<dbReference type="PANTHER" id="PTHR22726">
    <property type="entry name" value="METALLOENDOPEPTIDASE OMA1"/>
    <property type="match status" value="1"/>
</dbReference>
<evidence type="ECO:0000313" key="10">
    <source>
        <dbReference type="EMBL" id="KAG0254316.1"/>
    </source>
</evidence>
<comment type="caution">
    <text evidence="10">The sequence shown here is derived from an EMBL/GenBank/DDBJ whole genome shotgun (WGS) entry which is preliminary data.</text>
</comment>
<dbReference type="AlphaFoldDB" id="A0A9P6PXQ6"/>
<dbReference type="InterPro" id="IPR001915">
    <property type="entry name" value="Peptidase_M48"/>
</dbReference>
<feature type="region of interest" description="Disordered" evidence="7">
    <location>
        <begin position="55"/>
        <end position="75"/>
    </location>
</feature>
<reference evidence="10" key="1">
    <citation type="journal article" date="2020" name="Fungal Divers.">
        <title>Resolving the Mortierellaceae phylogeny through synthesis of multi-gene phylogenetics and phylogenomics.</title>
        <authorList>
            <person name="Vandepol N."/>
            <person name="Liber J."/>
            <person name="Desiro A."/>
            <person name="Na H."/>
            <person name="Kennedy M."/>
            <person name="Barry K."/>
            <person name="Grigoriev I.V."/>
            <person name="Miller A.N."/>
            <person name="O'Donnell K."/>
            <person name="Stajich J.E."/>
            <person name="Bonito G."/>
        </authorList>
    </citation>
    <scope>NUCLEOTIDE SEQUENCE</scope>
    <source>
        <strain evidence="10">BC1065</strain>
    </source>
</reference>
<dbReference type="Pfam" id="PF01435">
    <property type="entry name" value="Peptidase_M48"/>
    <property type="match status" value="1"/>
</dbReference>
<evidence type="ECO:0000256" key="3">
    <source>
        <dbReference type="ARBA" id="ARBA00022723"/>
    </source>
</evidence>
<keyword evidence="2" id="KW-0645">Protease</keyword>
<evidence type="ECO:0000313" key="11">
    <source>
        <dbReference type="Proteomes" id="UP000807716"/>
    </source>
</evidence>
<feature type="region of interest" description="Disordered" evidence="7">
    <location>
        <begin position="639"/>
        <end position="660"/>
    </location>
</feature>
<evidence type="ECO:0000256" key="8">
    <source>
        <dbReference type="SAM" id="Phobius"/>
    </source>
</evidence>
<dbReference type="GO" id="GO:0034982">
    <property type="term" value="P:mitochondrial protein processing"/>
    <property type="evidence" value="ECO:0007669"/>
    <property type="project" value="TreeGrafter"/>
</dbReference>
<evidence type="ECO:0000256" key="7">
    <source>
        <dbReference type="SAM" id="MobiDB-lite"/>
    </source>
</evidence>
<protein>
    <recommendedName>
        <fullName evidence="9">Peptidase M48 domain-containing protein</fullName>
    </recommendedName>
</protein>
<dbReference type="PANTHER" id="PTHR22726:SF18">
    <property type="entry name" value="PEPTIDASE M48 DOMAIN-CONTAINING PROTEIN"/>
    <property type="match status" value="1"/>
</dbReference>
<dbReference type="CDD" id="cd07331">
    <property type="entry name" value="M48C_Oma1_like"/>
    <property type="match status" value="1"/>
</dbReference>
<dbReference type="EMBL" id="JAAAJB010000525">
    <property type="protein sequence ID" value="KAG0254316.1"/>
    <property type="molecule type" value="Genomic_DNA"/>
</dbReference>
<keyword evidence="11" id="KW-1185">Reference proteome</keyword>
<evidence type="ECO:0000256" key="6">
    <source>
        <dbReference type="ARBA" id="ARBA00023049"/>
    </source>
</evidence>
<keyword evidence="4" id="KW-0378">Hydrolase</keyword>
<dbReference type="InterPro" id="IPR051156">
    <property type="entry name" value="Mito/Outer_Membr_Metalloprot"/>
</dbReference>
<dbReference type="GO" id="GO:0004222">
    <property type="term" value="F:metalloendopeptidase activity"/>
    <property type="evidence" value="ECO:0007669"/>
    <property type="project" value="InterPro"/>
</dbReference>
<dbReference type="GO" id="GO:0005743">
    <property type="term" value="C:mitochondrial inner membrane"/>
    <property type="evidence" value="ECO:0007669"/>
    <property type="project" value="TreeGrafter"/>
</dbReference>
<feature type="region of interest" description="Disordered" evidence="7">
    <location>
        <begin position="88"/>
        <end position="114"/>
    </location>
</feature>
<evidence type="ECO:0000256" key="1">
    <source>
        <dbReference type="ARBA" id="ARBA00001947"/>
    </source>
</evidence>
<name>A0A9P6PXQ6_9FUNG</name>